<keyword evidence="2" id="KW-1185">Reference proteome</keyword>
<sequence length="95" mass="10136">MSIRLGRPLSWIAAVGGLLVVLAAGSIARYDVVSSDKGFVFAFDRFFGQHEVCYPAGGSFSCFAIAWPQAGDAVSPASIPAQDRNLFEDLIPRGE</sequence>
<gene>
    <name evidence="1" type="ORF">DYI37_04045</name>
</gene>
<dbReference type="Proteomes" id="UP000264310">
    <property type="component" value="Unassembled WGS sequence"/>
</dbReference>
<evidence type="ECO:0000313" key="2">
    <source>
        <dbReference type="Proteomes" id="UP000264310"/>
    </source>
</evidence>
<dbReference type="RefSeq" id="WP_116681944.1">
    <property type="nucleotide sequence ID" value="NZ_QURL01000002.1"/>
</dbReference>
<protein>
    <submittedName>
        <fullName evidence="1">Uncharacterized protein</fullName>
    </submittedName>
</protein>
<comment type="caution">
    <text evidence="1">The sequence shown here is derived from an EMBL/GenBank/DDBJ whole genome shotgun (WGS) entry which is preliminary data.</text>
</comment>
<organism evidence="1 2">
    <name type="scientific">Fulvimarina endophytica</name>
    <dbReference type="NCBI Taxonomy" id="2293836"/>
    <lineage>
        <taxon>Bacteria</taxon>
        <taxon>Pseudomonadati</taxon>
        <taxon>Pseudomonadota</taxon>
        <taxon>Alphaproteobacteria</taxon>
        <taxon>Hyphomicrobiales</taxon>
        <taxon>Aurantimonadaceae</taxon>
        <taxon>Fulvimarina</taxon>
    </lineage>
</organism>
<proteinExistence type="predicted"/>
<name>A0A371X760_9HYPH</name>
<dbReference type="EMBL" id="QURL01000002">
    <property type="protein sequence ID" value="RFC65046.1"/>
    <property type="molecule type" value="Genomic_DNA"/>
</dbReference>
<accession>A0A371X760</accession>
<dbReference type="AlphaFoldDB" id="A0A371X760"/>
<reference evidence="1 2" key="1">
    <citation type="submission" date="2018-08" db="EMBL/GenBank/DDBJ databases">
        <title>Fulvimarina sp. 85, whole genome shotgun sequence.</title>
        <authorList>
            <person name="Tuo L."/>
        </authorList>
    </citation>
    <scope>NUCLEOTIDE SEQUENCE [LARGE SCALE GENOMIC DNA]</scope>
    <source>
        <strain evidence="1 2">85</strain>
    </source>
</reference>
<evidence type="ECO:0000313" key="1">
    <source>
        <dbReference type="EMBL" id="RFC65046.1"/>
    </source>
</evidence>